<feature type="region of interest" description="Disordered" evidence="1">
    <location>
        <begin position="86"/>
        <end position="114"/>
    </location>
</feature>
<dbReference type="Proteomes" id="UP001234585">
    <property type="component" value="Plasmid unnamed5"/>
</dbReference>
<feature type="compositionally biased region" description="Basic and acidic residues" evidence="1">
    <location>
        <begin position="98"/>
        <end position="108"/>
    </location>
</feature>
<keyword evidence="2" id="KW-0614">Plasmid</keyword>
<evidence type="ECO:0000313" key="2">
    <source>
        <dbReference type="EMBL" id="WLS01168.1"/>
    </source>
</evidence>
<gene>
    <name evidence="2" type="ORF">Q9313_26990</name>
</gene>
<dbReference type="AlphaFoldDB" id="A0AA50CSB8"/>
<accession>A0AA50CSB8</accession>
<evidence type="ECO:0000313" key="3">
    <source>
        <dbReference type="Proteomes" id="UP001234585"/>
    </source>
</evidence>
<geneLocation type="plasmid" evidence="2 3">
    <name>unnamed5</name>
</geneLocation>
<evidence type="ECO:0000256" key="1">
    <source>
        <dbReference type="SAM" id="MobiDB-lite"/>
    </source>
</evidence>
<keyword evidence="3" id="KW-1185">Reference proteome</keyword>
<proteinExistence type="predicted"/>
<sequence>MPSVYRTDNFAGRVNYAATVISRKGGHTRHFDTCFEMDDATEVAVAVYRRSLKNPKLAANIWSYIARETVMRDVEELKDVKTRDLPARAAQSRARAKAASEKILEEHRRKQASA</sequence>
<organism evidence="2 3">
    <name type="scientific">Shinella sumterensis</name>
    <dbReference type="NCBI Taxonomy" id="1967501"/>
    <lineage>
        <taxon>Bacteria</taxon>
        <taxon>Pseudomonadati</taxon>
        <taxon>Pseudomonadota</taxon>
        <taxon>Alphaproteobacteria</taxon>
        <taxon>Hyphomicrobiales</taxon>
        <taxon>Rhizobiaceae</taxon>
        <taxon>Shinella</taxon>
    </lineage>
</organism>
<dbReference type="RefSeq" id="WP_272809659.1">
    <property type="nucleotide sequence ID" value="NZ_CP132307.1"/>
</dbReference>
<reference evidence="2 3" key="1">
    <citation type="submission" date="2023-08" db="EMBL/GenBank/DDBJ databases">
        <title>Pathogen: clinical or host-associated sample.</title>
        <authorList>
            <person name="Hergert J."/>
            <person name="Casey R."/>
            <person name="Wagner J."/>
            <person name="Young E.L."/>
            <person name="Oakeson K.F."/>
        </authorList>
    </citation>
    <scope>NUCLEOTIDE SEQUENCE [LARGE SCALE GENOMIC DNA]</scope>
    <source>
        <strain evidence="2 3">1760953</strain>
        <plasmid evidence="2 3">unnamed5</plasmid>
    </source>
</reference>
<protein>
    <submittedName>
        <fullName evidence="2">Uncharacterized protein</fullName>
    </submittedName>
</protein>
<dbReference type="EMBL" id="CP132307">
    <property type="protein sequence ID" value="WLS01168.1"/>
    <property type="molecule type" value="Genomic_DNA"/>
</dbReference>
<name>A0AA50CSB8_9HYPH</name>